<gene>
    <name evidence="5" type="ORF">GCM10007933_38970</name>
</gene>
<dbReference type="InterPro" id="IPR024463">
    <property type="entry name" value="Transposase_TnpC_homeodom"/>
</dbReference>
<dbReference type="InterPro" id="IPR052344">
    <property type="entry name" value="Transposase-related"/>
</dbReference>
<organism evidence="5 6">
    <name type="scientific">Zoogloea oryzae</name>
    <dbReference type="NCBI Taxonomy" id="310767"/>
    <lineage>
        <taxon>Bacteria</taxon>
        <taxon>Pseudomonadati</taxon>
        <taxon>Pseudomonadota</taxon>
        <taxon>Betaproteobacteria</taxon>
        <taxon>Rhodocyclales</taxon>
        <taxon>Zoogloeaceae</taxon>
        <taxon>Zoogloea</taxon>
    </lineage>
</organism>
<evidence type="ECO:0008006" key="7">
    <source>
        <dbReference type="Google" id="ProtNLM"/>
    </source>
</evidence>
<evidence type="ECO:0000313" key="5">
    <source>
        <dbReference type="EMBL" id="GLT24418.1"/>
    </source>
</evidence>
<name>A0ABQ6FFL4_9RHOO</name>
<dbReference type="InterPro" id="IPR004291">
    <property type="entry name" value="Transposase_IS66_central"/>
</dbReference>
<dbReference type="PANTHER" id="PTHR33678:SF1">
    <property type="entry name" value="BLL1576 PROTEIN"/>
    <property type="match status" value="1"/>
</dbReference>
<evidence type="ECO:0000259" key="3">
    <source>
        <dbReference type="Pfam" id="PF13005"/>
    </source>
</evidence>
<feature type="domain" description="Transposase IS66 central" evidence="2">
    <location>
        <begin position="181"/>
        <end position="359"/>
    </location>
</feature>
<feature type="domain" description="Transposase IS66 zinc-finger binding" evidence="3">
    <location>
        <begin position="126"/>
        <end position="167"/>
    </location>
</feature>
<dbReference type="EMBL" id="BSPX01000091">
    <property type="protein sequence ID" value="GLT24418.1"/>
    <property type="molecule type" value="Genomic_DNA"/>
</dbReference>
<dbReference type="Proteomes" id="UP001157167">
    <property type="component" value="Unassembled WGS sequence"/>
</dbReference>
<comment type="caution">
    <text evidence="5">The sequence shown here is derived from an EMBL/GenBank/DDBJ whole genome shotgun (WGS) entry which is preliminary data.</text>
</comment>
<dbReference type="Pfam" id="PF13007">
    <property type="entry name" value="LZ_Tnp_IS66"/>
    <property type="match status" value="1"/>
</dbReference>
<evidence type="ECO:0000259" key="2">
    <source>
        <dbReference type="Pfam" id="PF03050"/>
    </source>
</evidence>
<feature type="compositionally biased region" description="Low complexity" evidence="1">
    <location>
        <begin position="374"/>
        <end position="397"/>
    </location>
</feature>
<accession>A0ABQ6FFL4</accession>
<feature type="compositionally biased region" description="Basic residues" evidence="1">
    <location>
        <begin position="362"/>
        <end position="373"/>
    </location>
</feature>
<protein>
    <recommendedName>
        <fullName evidence="7">IS66 family transposase</fullName>
    </recommendedName>
</protein>
<dbReference type="Pfam" id="PF13005">
    <property type="entry name" value="zf-IS66"/>
    <property type="match status" value="1"/>
</dbReference>
<dbReference type="Pfam" id="PF03050">
    <property type="entry name" value="DDE_Tnp_IS66"/>
    <property type="match status" value="1"/>
</dbReference>
<reference evidence="6" key="1">
    <citation type="journal article" date="2019" name="Int. J. Syst. Evol. Microbiol.">
        <title>The Global Catalogue of Microorganisms (GCM) 10K type strain sequencing project: providing services to taxonomists for standard genome sequencing and annotation.</title>
        <authorList>
            <consortium name="The Broad Institute Genomics Platform"/>
            <consortium name="The Broad Institute Genome Sequencing Center for Infectious Disease"/>
            <person name="Wu L."/>
            <person name="Ma J."/>
        </authorList>
    </citation>
    <scope>NUCLEOTIDE SEQUENCE [LARGE SCALE GENOMIC DNA]</scope>
    <source>
        <strain evidence="6">NBRC 102407</strain>
    </source>
</reference>
<feature type="region of interest" description="Disordered" evidence="1">
    <location>
        <begin position="362"/>
        <end position="449"/>
    </location>
</feature>
<evidence type="ECO:0000313" key="6">
    <source>
        <dbReference type="Proteomes" id="UP001157167"/>
    </source>
</evidence>
<dbReference type="NCBIfam" id="NF033517">
    <property type="entry name" value="transpos_IS66"/>
    <property type="match status" value="1"/>
</dbReference>
<feature type="domain" description="Transposase TnpC homeodomain" evidence="4">
    <location>
        <begin position="47"/>
        <end position="118"/>
    </location>
</feature>
<evidence type="ECO:0000256" key="1">
    <source>
        <dbReference type="SAM" id="MobiDB-lite"/>
    </source>
</evidence>
<feature type="compositionally biased region" description="Polar residues" evidence="1">
    <location>
        <begin position="400"/>
        <end position="409"/>
    </location>
</feature>
<keyword evidence="6" id="KW-1185">Reference proteome</keyword>
<evidence type="ECO:0000259" key="4">
    <source>
        <dbReference type="Pfam" id="PF13007"/>
    </source>
</evidence>
<dbReference type="PANTHER" id="PTHR33678">
    <property type="entry name" value="BLL1576 PROTEIN"/>
    <property type="match status" value="1"/>
</dbReference>
<dbReference type="InterPro" id="IPR024474">
    <property type="entry name" value="Znf_dom_IS66"/>
</dbReference>
<feature type="region of interest" description="Disordered" evidence="1">
    <location>
        <begin position="92"/>
        <end position="118"/>
    </location>
</feature>
<sequence>MVSGVMARHDPGMVLPANLHALDADALRQLLIAQNRELTWRQTKIDQLTHELSLHKRWRFGVKTERLPAEQAQLFEETVEADLAAMTEELEQLSGKPSTAKGQAKRKPLPPELPRTEIHHEPDSTLCACGCQMKRIGEDVAEKLDYTPGTFSVERHVRGKWACAQCETLIQAPVPAHVIDKGLPTAGLLAQVLVAKYQDHLPLYRQEGIFGRAGLATPQSTLAQWVGQMGVQLQPLVDALKAELLAFPVLHADETPVAMLDPGAGKTHRAYLWSYSIGAHDPVRAVIYDFADSRAGKHAQDFLGDWRGTLVCDDYSGYKALITKGVTEAGCMAHARRKFFELQERGQSQIAGEALERIAGNLRHRAGGPRTGRRSPPGAASDQGEAAAGRVQGLAAAMSGQDSQRLIQRQSHRLHPQTLGRADPLPDGWAHPHRQQLDREPDPADCHRP</sequence>
<proteinExistence type="predicted"/>
<feature type="compositionally biased region" description="Basic and acidic residues" evidence="1">
    <location>
        <begin position="435"/>
        <end position="449"/>
    </location>
</feature>